<reference evidence="2 3" key="1">
    <citation type="journal article" date="2019" name="Nat. Ecol. Evol.">
        <title>Megaphylogeny resolves global patterns of mushroom evolution.</title>
        <authorList>
            <person name="Varga T."/>
            <person name="Krizsan K."/>
            <person name="Foldi C."/>
            <person name="Dima B."/>
            <person name="Sanchez-Garcia M."/>
            <person name="Sanchez-Ramirez S."/>
            <person name="Szollosi G.J."/>
            <person name="Szarkandi J.G."/>
            <person name="Papp V."/>
            <person name="Albert L."/>
            <person name="Andreopoulos W."/>
            <person name="Angelini C."/>
            <person name="Antonin V."/>
            <person name="Barry K.W."/>
            <person name="Bougher N.L."/>
            <person name="Buchanan P."/>
            <person name="Buyck B."/>
            <person name="Bense V."/>
            <person name="Catcheside P."/>
            <person name="Chovatia M."/>
            <person name="Cooper J."/>
            <person name="Damon W."/>
            <person name="Desjardin D."/>
            <person name="Finy P."/>
            <person name="Geml J."/>
            <person name="Haridas S."/>
            <person name="Hughes K."/>
            <person name="Justo A."/>
            <person name="Karasinski D."/>
            <person name="Kautmanova I."/>
            <person name="Kiss B."/>
            <person name="Kocsube S."/>
            <person name="Kotiranta H."/>
            <person name="LaButti K.M."/>
            <person name="Lechner B.E."/>
            <person name="Liimatainen K."/>
            <person name="Lipzen A."/>
            <person name="Lukacs Z."/>
            <person name="Mihaltcheva S."/>
            <person name="Morgado L.N."/>
            <person name="Niskanen T."/>
            <person name="Noordeloos M.E."/>
            <person name="Ohm R.A."/>
            <person name="Ortiz-Santana B."/>
            <person name="Ovrebo C."/>
            <person name="Racz N."/>
            <person name="Riley R."/>
            <person name="Savchenko A."/>
            <person name="Shiryaev A."/>
            <person name="Soop K."/>
            <person name="Spirin V."/>
            <person name="Szebenyi C."/>
            <person name="Tomsovsky M."/>
            <person name="Tulloss R.E."/>
            <person name="Uehling J."/>
            <person name="Grigoriev I.V."/>
            <person name="Vagvolgyi C."/>
            <person name="Papp T."/>
            <person name="Martin F.M."/>
            <person name="Miettinen O."/>
            <person name="Hibbett D.S."/>
            <person name="Nagy L.G."/>
        </authorList>
    </citation>
    <scope>NUCLEOTIDE SEQUENCE [LARGE SCALE GENOMIC DNA]</scope>
    <source>
        <strain evidence="2 3">CBS 309.79</strain>
    </source>
</reference>
<dbReference type="GO" id="GO:0016747">
    <property type="term" value="F:acyltransferase activity, transferring groups other than amino-acyl groups"/>
    <property type="evidence" value="ECO:0007669"/>
    <property type="project" value="InterPro"/>
</dbReference>
<dbReference type="EMBL" id="ML178824">
    <property type="protein sequence ID" value="TFL01804.1"/>
    <property type="molecule type" value="Genomic_DNA"/>
</dbReference>
<organism evidence="2 3">
    <name type="scientific">Pterulicium gracile</name>
    <dbReference type="NCBI Taxonomy" id="1884261"/>
    <lineage>
        <taxon>Eukaryota</taxon>
        <taxon>Fungi</taxon>
        <taxon>Dikarya</taxon>
        <taxon>Basidiomycota</taxon>
        <taxon>Agaricomycotina</taxon>
        <taxon>Agaricomycetes</taxon>
        <taxon>Agaricomycetidae</taxon>
        <taxon>Agaricales</taxon>
        <taxon>Pleurotineae</taxon>
        <taxon>Pterulaceae</taxon>
        <taxon>Pterulicium</taxon>
    </lineage>
</organism>
<evidence type="ECO:0000313" key="3">
    <source>
        <dbReference type="Proteomes" id="UP000305067"/>
    </source>
</evidence>
<dbReference type="PANTHER" id="PTHR43792">
    <property type="entry name" value="GNAT FAMILY, PUTATIVE (AFU_ORTHOLOGUE AFUA_3G00765)-RELATED-RELATED"/>
    <property type="match status" value="1"/>
</dbReference>
<dbReference type="InterPro" id="IPR016181">
    <property type="entry name" value="Acyl_CoA_acyltransferase"/>
</dbReference>
<dbReference type="Gene3D" id="3.40.630.30">
    <property type="match status" value="1"/>
</dbReference>
<dbReference type="Pfam" id="PF13302">
    <property type="entry name" value="Acetyltransf_3"/>
    <property type="match status" value="1"/>
</dbReference>
<proteinExistence type="predicted"/>
<feature type="domain" description="N-acetyltransferase" evidence="1">
    <location>
        <begin position="7"/>
        <end position="172"/>
    </location>
</feature>
<dbReference type="PROSITE" id="PS51186">
    <property type="entry name" value="GNAT"/>
    <property type="match status" value="1"/>
</dbReference>
<evidence type="ECO:0000313" key="2">
    <source>
        <dbReference type="EMBL" id="TFL01804.1"/>
    </source>
</evidence>
<dbReference type="SUPFAM" id="SSF55729">
    <property type="entry name" value="Acyl-CoA N-acyltransferases (Nat)"/>
    <property type="match status" value="1"/>
</dbReference>
<dbReference type="OrthoDB" id="630895at2759"/>
<dbReference type="Proteomes" id="UP000305067">
    <property type="component" value="Unassembled WGS sequence"/>
</dbReference>
<protein>
    <submittedName>
        <fullName evidence="2">Acyl-CoA N-acyltransferase</fullName>
    </submittedName>
</protein>
<keyword evidence="2" id="KW-0808">Transferase</keyword>
<dbReference type="InterPro" id="IPR051531">
    <property type="entry name" value="N-acetyltransferase"/>
</dbReference>
<name>A0A5C3QU23_9AGAR</name>
<sequence>MLTTEHLLLRAYQSSDDANILELYDTPAVQLTMTNHLNTPLGTDFIEAVFRPSTKSAYFHSIITLRSDPSVFVGVVFLEHFDNAKDRSAMYSLAVLQAHQGKWYGTEVTKVVVDWGFRMGGLHRMWLSASECNLGAIRVYEKAGFQKDWVARQENWANGRWWDCIYMSLLEEEFSAMDREQTASMV</sequence>
<evidence type="ECO:0000259" key="1">
    <source>
        <dbReference type="PROSITE" id="PS51186"/>
    </source>
</evidence>
<keyword evidence="2" id="KW-0012">Acyltransferase</keyword>
<gene>
    <name evidence="2" type="ORF">BDV98DRAFT_567556</name>
</gene>
<accession>A0A5C3QU23</accession>
<dbReference type="InterPro" id="IPR000182">
    <property type="entry name" value="GNAT_dom"/>
</dbReference>
<dbReference type="CDD" id="cd04301">
    <property type="entry name" value="NAT_SF"/>
    <property type="match status" value="1"/>
</dbReference>
<keyword evidence="3" id="KW-1185">Reference proteome</keyword>
<dbReference type="AlphaFoldDB" id="A0A5C3QU23"/>